<keyword evidence="10" id="KW-1185">Reference proteome</keyword>
<dbReference type="GO" id="GO:0016052">
    <property type="term" value="P:carbohydrate catabolic process"/>
    <property type="evidence" value="ECO:0007669"/>
    <property type="project" value="TreeGrafter"/>
</dbReference>
<dbReference type="PANTHER" id="PTHR10889">
    <property type="entry name" value="DEOXYRIBOSE-PHOSPHATE ALDOLASE"/>
    <property type="match status" value="1"/>
</dbReference>
<feature type="region of interest" description="Disordered" evidence="8">
    <location>
        <begin position="1"/>
        <end position="39"/>
    </location>
</feature>
<evidence type="ECO:0000256" key="6">
    <source>
        <dbReference type="ARBA" id="ARBA00048791"/>
    </source>
</evidence>
<dbReference type="InterPro" id="IPR013785">
    <property type="entry name" value="Aldolase_TIM"/>
</dbReference>
<comment type="catalytic activity">
    <reaction evidence="6">
        <text>2-deoxy-D-ribose 5-phosphate = D-glyceraldehyde 3-phosphate + acetaldehyde</text>
        <dbReference type="Rhea" id="RHEA:12821"/>
        <dbReference type="ChEBI" id="CHEBI:15343"/>
        <dbReference type="ChEBI" id="CHEBI:59776"/>
        <dbReference type="ChEBI" id="CHEBI:62877"/>
        <dbReference type="EC" id="4.1.2.4"/>
    </reaction>
</comment>
<evidence type="ECO:0000313" key="10">
    <source>
        <dbReference type="Proteomes" id="UP000198894"/>
    </source>
</evidence>
<comment type="similarity">
    <text evidence="2">Belongs to the DeoC/FbaB aldolase family. DeoC type 2 subfamily.</text>
</comment>
<dbReference type="NCBIfam" id="TIGR00126">
    <property type="entry name" value="deoC"/>
    <property type="match status" value="1"/>
</dbReference>
<accession>A0A1G8NNC3</accession>
<reference evidence="10" key="1">
    <citation type="submission" date="2016-10" db="EMBL/GenBank/DDBJ databases">
        <authorList>
            <person name="Varghese N."/>
            <person name="Submissions S."/>
        </authorList>
    </citation>
    <scope>NUCLEOTIDE SEQUENCE [LARGE SCALE GENOMIC DNA]</scope>
    <source>
        <strain evidence="10">CGMCC 1.11022</strain>
    </source>
</reference>
<comment type="pathway">
    <text evidence="1">Carbohydrate degradation; 2-deoxy-D-ribose 1-phosphate degradation; D-glyceraldehyde 3-phosphate and acetaldehyde from 2-deoxy-alpha-D-ribose 1-phosphate: step 2/2.</text>
</comment>
<dbReference type="RefSeq" id="WP_091591870.1">
    <property type="nucleotide sequence ID" value="NZ_FNEE01000003.1"/>
</dbReference>
<dbReference type="GO" id="GO:0005737">
    <property type="term" value="C:cytoplasm"/>
    <property type="evidence" value="ECO:0007669"/>
    <property type="project" value="InterPro"/>
</dbReference>
<dbReference type="CDD" id="cd00959">
    <property type="entry name" value="DeoC"/>
    <property type="match status" value="1"/>
</dbReference>
<evidence type="ECO:0000256" key="2">
    <source>
        <dbReference type="ARBA" id="ARBA00009473"/>
    </source>
</evidence>
<dbReference type="Gene3D" id="3.20.20.70">
    <property type="entry name" value="Aldolase class I"/>
    <property type="match status" value="1"/>
</dbReference>
<dbReference type="PANTHER" id="PTHR10889:SF3">
    <property type="entry name" value="DEOXYRIBOSE-PHOSPHATE ALDOLASE"/>
    <property type="match status" value="1"/>
</dbReference>
<dbReference type="SMART" id="SM01133">
    <property type="entry name" value="DeoC"/>
    <property type="match status" value="1"/>
</dbReference>
<dbReference type="Proteomes" id="UP000198894">
    <property type="component" value="Unassembled WGS sequence"/>
</dbReference>
<dbReference type="GO" id="GO:0009264">
    <property type="term" value="P:deoxyribonucleotide catabolic process"/>
    <property type="evidence" value="ECO:0007669"/>
    <property type="project" value="UniProtKB-UniRule"/>
</dbReference>
<dbReference type="AlphaFoldDB" id="A0A1G8NNC3"/>
<dbReference type="InterPro" id="IPR011343">
    <property type="entry name" value="DeoC"/>
</dbReference>
<evidence type="ECO:0000256" key="7">
    <source>
        <dbReference type="NCBIfam" id="TIGR00126"/>
    </source>
</evidence>
<evidence type="ECO:0000256" key="1">
    <source>
        <dbReference type="ARBA" id="ARBA00004816"/>
    </source>
</evidence>
<dbReference type="SUPFAM" id="SSF51569">
    <property type="entry name" value="Aldolase"/>
    <property type="match status" value="1"/>
</dbReference>
<evidence type="ECO:0000256" key="8">
    <source>
        <dbReference type="SAM" id="MobiDB-lite"/>
    </source>
</evidence>
<dbReference type="InterPro" id="IPR002915">
    <property type="entry name" value="DeoC/FbaB/LacD_aldolase"/>
</dbReference>
<dbReference type="EMBL" id="FNEE01000003">
    <property type="protein sequence ID" value="SDI81642.1"/>
    <property type="molecule type" value="Genomic_DNA"/>
</dbReference>
<sequence length="354" mass="38382">MSSTSREAELSTDRLGPSKITPLPARTAANAPVPQAHGIARNPGMKLDLGFMESMRSVNRSALERRVASLTKRRSIKADNQAAWLLRAVACMDLTTLNSNDTDERVRRLCAKAVNPFRRDIVEGLGIAGEKIRPAAVCVYHPFVATAVDALRGSGIHVAAVSTAFPHGLTPLSTRLQEIEASVSDGADEIDVVIPRGLVFAAKWQELYNEIVTMRAACGEAHLKVILGTGDLATLRNVMLASMVAMMAGADFIKTSTGKESVNATLPVGLAMVRAIRAYFEETGYLIGFKPAGGISTAKASLDWLVLMKEELGRRWLEPDLFRFGASSLLTDIERQLEHHLTGHYSANHRHAMA</sequence>
<evidence type="ECO:0000256" key="4">
    <source>
        <dbReference type="ARBA" id="ARBA00023239"/>
    </source>
</evidence>
<protein>
    <recommendedName>
        <fullName evidence="3 7">Deoxyribose-phosphate aldolase</fullName>
        <ecNumber evidence="3 7">4.1.2.4</ecNumber>
    </recommendedName>
</protein>
<keyword evidence="5" id="KW-0704">Schiff base</keyword>
<dbReference type="EC" id="4.1.2.4" evidence="3 7"/>
<evidence type="ECO:0000256" key="5">
    <source>
        <dbReference type="ARBA" id="ARBA00023270"/>
    </source>
</evidence>
<dbReference type="GO" id="GO:0004139">
    <property type="term" value="F:deoxyribose-phosphate aldolase activity"/>
    <property type="evidence" value="ECO:0007669"/>
    <property type="project" value="UniProtKB-UniRule"/>
</dbReference>
<proteinExistence type="inferred from homology"/>
<keyword evidence="4" id="KW-0456">Lyase</keyword>
<dbReference type="Pfam" id="PF01791">
    <property type="entry name" value="DeoC"/>
    <property type="match status" value="1"/>
</dbReference>
<gene>
    <name evidence="9" type="ORF">SAMN05428953_1036</name>
</gene>
<evidence type="ECO:0000256" key="3">
    <source>
        <dbReference type="ARBA" id="ARBA00012515"/>
    </source>
</evidence>
<evidence type="ECO:0000313" key="9">
    <source>
        <dbReference type="EMBL" id="SDI81642.1"/>
    </source>
</evidence>
<name>A0A1G8NNC3_9HYPH</name>
<organism evidence="9 10">
    <name type="scientific">Mesorhizobium muleiense</name>
    <dbReference type="NCBI Taxonomy" id="1004279"/>
    <lineage>
        <taxon>Bacteria</taxon>
        <taxon>Pseudomonadati</taxon>
        <taxon>Pseudomonadota</taxon>
        <taxon>Alphaproteobacteria</taxon>
        <taxon>Hyphomicrobiales</taxon>
        <taxon>Phyllobacteriaceae</taxon>
        <taxon>Mesorhizobium</taxon>
    </lineage>
</organism>
<feature type="compositionally biased region" description="Basic and acidic residues" evidence="8">
    <location>
        <begin position="1"/>
        <end position="12"/>
    </location>
</feature>